<dbReference type="PANTHER" id="PTHR30097">
    <property type="entry name" value="CATION EFFLUX SYSTEM PROTEIN CUSB"/>
    <property type="match status" value="1"/>
</dbReference>
<keyword evidence="7" id="KW-1185">Reference proteome</keyword>
<dbReference type="AlphaFoldDB" id="A0A3P1BGX6"/>
<sequence length="340" mass="37417">MKMRKITLGLLLMICGTACQKEKPVAVTIQKPNSRPVVQDSGRLIEVGPDSSTIRFFQTETVQNRSLTADYQAPAHVVATVIGSGESDGKPMVLFDNPALTDNYSQLQQHLTNIRQLQDVNIKQKLIELGRAKDLAEHGAATGREVLEAQSALAMERTNLANERALLAQHETTLKLAGFDPIGLQHARPGQAWLICDVPESQVNKLQVGNNATIRFTAYPDETVSGRIESFGDVVDNVTRTIKLRIRLDNPAGKFRAGMFATVSFGISEGQFMSLPQTALVTVQGKDYVFIKSAPRRFERREVTLGQQIGDRIVVFHGLKETEAVVIKGTMQLKGLSFGY</sequence>
<dbReference type="SUPFAM" id="SSF111369">
    <property type="entry name" value="HlyD-like secretion proteins"/>
    <property type="match status" value="1"/>
</dbReference>
<dbReference type="GO" id="GO:0016020">
    <property type="term" value="C:membrane"/>
    <property type="evidence" value="ECO:0007669"/>
    <property type="project" value="InterPro"/>
</dbReference>
<dbReference type="InterPro" id="IPR058649">
    <property type="entry name" value="CzcB_C"/>
</dbReference>
<protein>
    <submittedName>
        <fullName evidence="6">Efflux RND transporter periplasmic adaptor subunit</fullName>
    </submittedName>
</protein>
<evidence type="ECO:0000259" key="4">
    <source>
        <dbReference type="Pfam" id="PF25954"/>
    </source>
</evidence>
<evidence type="ECO:0000256" key="1">
    <source>
        <dbReference type="ARBA" id="ARBA00009477"/>
    </source>
</evidence>
<evidence type="ECO:0000313" key="6">
    <source>
        <dbReference type="EMBL" id="RRA99813.1"/>
    </source>
</evidence>
<gene>
    <name evidence="6" type="ORF">EHT25_24580</name>
</gene>
<reference evidence="6 7" key="1">
    <citation type="submission" date="2018-11" db="EMBL/GenBank/DDBJ databases">
        <authorList>
            <person name="Zhou Z."/>
            <person name="Wang G."/>
        </authorList>
    </citation>
    <scope>NUCLEOTIDE SEQUENCE [LARGE SCALE GENOMIC DNA]</scope>
    <source>
        <strain evidence="6 7">KCTC52004</strain>
    </source>
</reference>
<dbReference type="InterPro" id="IPR051909">
    <property type="entry name" value="MFP_Cation_Efflux"/>
</dbReference>
<comment type="caution">
    <text evidence="6">The sequence shown here is derived from an EMBL/GenBank/DDBJ whole genome shotgun (WGS) entry which is preliminary data.</text>
</comment>
<dbReference type="GO" id="GO:0030313">
    <property type="term" value="C:cell envelope"/>
    <property type="evidence" value="ECO:0007669"/>
    <property type="project" value="TreeGrafter"/>
</dbReference>
<keyword evidence="3" id="KW-0732">Signal</keyword>
<dbReference type="Pfam" id="PF25954">
    <property type="entry name" value="Beta-barrel_RND_2"/>
    <property type="match status" value="1"/>
</dbReference>
<dbReference type="PANTHER" id="PTHR30097:SF4">
    <property type="entry name" value="SLR6042 PROTEIN"/>
    <property type="match status" value="1"/>
</dbReference>
<dbReference type="InterPro" id="IPR006143">
    <property type="entry name" value="RND_pump_MFP"/>
</dbReference>
<keyword evidence="2" id="KW-0813">Transport</keyword>
<dbReference type="GO" id="GO:0060003">
    <property type="term" value="P:copper ion export"/>
    <property type="evidence" value="ECO:0007669"/>
    <property type="project" value="TreeGrafter"/>
</dbReference>
<dbReference type="Gene3D" id="2.40.420.20">
    <property type="match status" value="1"/>
</dbReference>
<feature type="domain" description="CusB-like beta-barrel" evidence="4">
    <location>
        <begin position="193"/>
        <end position="266"/>
    </location>
</feature>
<dbReference type="GO" id="GO:0015679">
    <property type="term" value="P:plasma membrane copper ion transport"/>
    <property type="evidence" value="ECO:0007669"/>
    <property type="project" value="TreeGrafter"/>
</dbReference>
<evidence type="ECO:0000256" key="3">
    <source>
        <dbReference type="SAM" id="SignalP"/>
    </source>
</evidence>
<dbReference type="GO" id="GO:0022857">
    <property type="term" value="F:transmembrane transporter activity"/>
    <property type="evidence" value="ECO:0007669"/>
    <property type="project" value="InterPro"/>
</dbReference>
<name>A0A3P1BGX6_9BACT</name>
<dbReference type="Pfam" id="PF25975">
    <property type="entry name" value="CzcB_C"/>
    <property type="match status" value="1"/>
</dbReference>
<dbReference type="InterPro" id="IPR058792">
    <property type="entry name" value="Beta-barrel_RND_2"/>
</dbReference>
<feature type="domain" description="CzcB-like C-terminal circularly permuted SH3-like" evidence="5">
    <location>
        <begin position="275"/>
        <end position="334"/>
    </location>
</feature>
<dbReference type="FunFam" id="2.40.30.170:FF:000010">
    <property type="entry name" value="Efflux RND transporter periplasmic adaptor subunit"/>
    <property type="match status" value="1"/>
</dbReference>
<dbReference type="EMBL" id="RQJO01000011">
    <property type="protein sequence ID" value="RRA99813.1"/>
    <property type="molecule type" value="Genomic_DNA"/>
</dbReference>
<comment type="similarity">
    <text evidence="1">Belongs to the membrane fusion protein (MFP) (TC 8.A.1) family.</text>
</comment>
<proteinExistence type="inferred from homology"/>
<evidence type="ECO:0000259" key="5">
    <source>
        <dbReference type="Pfam" id="PF25975"/>
    </source>
</evidence>
<evidence type="ECO:0000313" key="7">
    <source>
        <dbReference type="Proteomes" id="UP000271925"/>
    </source>
</evidence>
<dbReference type="NCBIfam" id="TIGR01730">
    <property type="entry name" value="RND_mfp"/>
    <property type="match status" value="1"/>
</dbReference>
<accession>A0A3P1BGX6</accession>
<dbReference type="OrthoDB" id="9806939at2"/>
<dbReference type="Proteomes" id="UP000271925">
    <property type="component" value="Unassembled WGS sequence"/>
</dbReference>
<evidence type="ECO:0000256" key="2">
    <source>
        <dbReference type="ARBA" id="ARBA00022448"/>
    </source>
</evidence>
<feature type="signal peptide" evidence="3">
    <location>
        <begin position="1"/>
        <end position="20"/>
    </location>
</feature>
<dbReference type="Gene3D" id="2.40.30.170">
    <property type="match status" value="1"/>
</dbReference>
<organism evidence="6 7">
    <name type="scientific">Larkinella rosea</name>
    <dbReference type="NCBI Taxonomy" id="2025312"/>
    <lineage>
        <taxon>Bacteria</taxon>
        <taxon>Pseudomonadati</taxon>
        <taxon>Bacteroidota</taxon>
        <taxon>Cytophagia</taxon>
        <taxon>Cytophagales</taxon>
        <taxon>Spirosomataceae</taxon>
        <taxon>Larkinella</taxon>
    </lineage>
</organism>
<feature type="chain" id="PRO_5018092470" evidence="3">
    <location>
        <begin position="21"/>
        <end position="340"/>
    </location>
</feature>